<dbReference type="AlphaFoldDB" id="A0A9P4IR13"/>
<dbReference type="OrthoDB" id="329563at2759"/>
<feature type="repeat" description="TPR" evidence="3">
    <location>
        <begin position="503"/>
        <end position="536"/>
    </location>
</feature>
<sequence length="801" mass="89170">MSPSNPAVAPQLRQIIFYHLDNDLTQNALFVAGRLHALDPRNGDSIHLLALCHLRLGRMKAAYEYSRDRAVRGSHLGCSYVFAQACLALEQYSDGIMALERSRGQWAMRNHWNKHSDTSRRHVPDAAAVYALLGKLWKAHGDLKKAADFSAAALKANPFMWDAFEDLCASGVPLRSSNIFRMTPEMQSCLSALTISEDQNDSQQPATSQLSVSTPGNDPFNPVRTAGDPGLNHGGSGLLSRLNGMLPSANGNAPLSDWDTPTANSFANDEDIIMGDNSIGYSGNDPPQAPMRKTRTLQALLPDSDAPKMKLTTTGRGRVKDVNGSFESDITRPTTASNNHKRTVSGHIPASVSSNPDPAAAPQRRSARLFSQIRPSSSKSTTNVAKAAESTDKRELKKAKATGTKGRSTQVGRVVSGNRNHIQNMEPEKRELSRAPSIASVTSTLPKKTIQPHVDAGTEHEGLQWILDLFAKLGNGYYQLSRYQCQAALQAFASVSPQQRETPWVLSHIGKAYYERQQYAEAEEVFARIRKIAPALMEDMEVYSTVLWHLRKEMDLAYLSHELIDQDRLSPQSWCAIGNSFSLSRDHDQAVKCFKRATQLDPGFAYAFTLQGHEHVENEEFDKALYAYRCAISADHRHYNGWYGLGQVYEKLGKYDVAEKHYRSAYQINPTNPVLIGCIGTVLEKMRKPQAALVQYAHACDLDPKSAYARHAREKKARCLMNLRRPKDALAELEVLKDLAPDSANVHFMLGRVYKIVRDKTNAIRHFTIAMNLDPKAAPYVKEQMEVLDEDDDDYDDEDIM</sequence>
<feature type="compositionally biased region" description="Polar residues" evidence="4">
    <location>
        <begin position="373"/>
        <end position="384"/>
    </location>
</feature>
<dbReference type="Proteomes" id="UP000799772">
    <property type="component" value="Unassembled WGS sequence"/>
</dbReference>
<feature type="repeat" description="TPR" evidence="3">
    <location>
        <begin position="744"/>
        <end position="777"/>
    </location>
</feature>
<feature type="repeat" description="TPR" evidence="3">
    <location>
        <begin position="639"/>
        <end position="672"/>
    </location>
</feature>
<dbReference type="Gene3D" id="1.25.40.10">
    <property type="entry name" value="Tetratricopeptide repeat domain"/>
    <property type="match status" value="4"/>
</dbReference>
<feature type="compositionally biased region" description="Polar residues" evidence="4">
    <location>
        <begin position="325"/>
        <end position="338"/>
    </location>
</feature>
<evidence type="ECO:0000313" key="6">
    <source>
        <dbReference type="Proteomes" id="UP000799772"/>
    </source>
</evidence>
<dbReference type="GO" id="GO:0031145">
    <property type="term" value="P:anaphase-promoting complex-dependent catabolic process"/>
    <property type="evidence" value="ECO:0007669"/>
    <property type="project" value="TreeGrafter"/>
</dbReference>
<dbReference type="PANTHER" id="PTHR12558">
    <property type="entry name" value="CELL DIVISION CYCLE 16,23,27"/>
    <property type="match status" value="1"/>
</dbReference>
<dbReference type="SMART" id="SM00028">
    <property type="entry name" value="TPR"/>
    <property type="match status" value="7"/>
</dbReference>
<reference evidence="5" key="1">
    <citation type="journal article" date="2020" name="Stud. Mycol.">
        <title>101 Dothideomycetes genomes: a test case for predicting lifestyles and emergence of pathogens.</title>
        <authorList>
            <person name="Haridas S."/>
            <person name="Albert R."/>
            <person name="Binder M."/>
            <person name="Bloem J."/>
            <person name="Labutti K."/>
            <person name="Salamov A."/>
            <person name="Andreopoulos B."/>
            <person name="Baker S."/>
            <person name="Barry K."/>
            <person name="Bills G."/>
            <person name="Bluhm B."/>
            <person name="Cannon C."/>
            <person name="Castanera R."/>
            <person name="Culley D."/>
            <person name="Daum C."/>
            <person name="Ezra D."/>
            <person name="Gonzalez J."/>
            <person name="Henrissat B."/>
            <person name="Kuo A."/>
            <person name="Liang C."/>
            <person name="Lipzen A."/>
            <person name="Lutzoni F."/>
            <person name="Magnuson J."/>
            <person name="Mondo S."/>
            <person name="Nolan M."/>
            <person name="Ohm R."/>
            <person name="Pangilinan J."/>
            <person name="Park H.-J."/>
            <person name="Ramirez L."/>
            <person name="Alfaro M."/>
            <person name="Sun H."/>
            <person name="Tritt A."/>
            <person name="Yoshinaga Y."/>
            <person name="Zwiers L.-H."/>
            <person name="Turgeon B."/>
            <person name="Goodwin S."/>
            <person name="Spatafora J."/>
            <person name="Crous P."/>
            <person name="Grigoriev I."/>
        </authorList>
    </citation>
    <scope>NUCLEOTIDE SEQUENCE</scope>
    <source>
        <strain evidence="5">CBS 133067</strain>
    </source>
</reference>
<dbReference type="GO" id="GO:0051301">
    <property type="term" value="P:cell division"/>
    <property type="evidence" value="ECO:0007669"/>
    <property type="project" value="TreeGrafter"/>
</dbReference>
<dbReference type="Pfam" id="PF13432">
    <property type="entry name" value="TPR_16"/>
    <property type="match status" value="1"/>
</dbReference>
<feature type="region of interest" description="Disordered" evidence="4">
    <location>
        <begin position="318"/>
        <end position="410"/>
    </location>
</feature>
<feature type="repeat" description="TPR" evidence="3">
    <location>
        <begin position="127"/>
        <end position="160"/>
    </location>
</feature>
<comment type="similarity">
    <text evidence="2">Belongs to the APC3/CDC27 family.</text>
</comment>
<gene>
    <name evidence="5" type="ORF">NA57DRAFT_62646</name>
</gene>
<dbReference type="GO" id="GO:0016567">
    <property type="term" value="P:protein ubiquitination"/>
    <property type="evidence" value="ECO:0007669"/>
    <property type="project" value="TreeGrafter"/>
</dbReference>
<dbReference type="SUPFAM" id="SSF48452">
    <property type="entry name" value="TPR-like"/>
    <property type="match status" value="2"/>
</dbReference>
<feature type="region of interest" description="Disordered" evidence="4">
    <location>
        <begin position="197"/>
        <end position="245"/>
    </location>
</feature>
<evidence type="ECO:0000256" key="4">
    <source>
        <dbReference type="SAM" id="MobiDB-lite"/>
    </source>
</evidence>
<dbReference type="GO" id="GO:0005680">
    <property type="term" value="C:anaphase-promoting complex"/>
    <property type="evidence" value="ECO:0007669"/>
    <property type="project" value="TreeGrafter"/>
</dbReference>
<accession>A0A9P4IR13</accession>
<feature type="compositionally biased region" description="Polar residues" evidence="4">
    <location>
        <begin position="197"/>
        <end position="216"/>
    </location>
</feature>
<dbReference type="InterPro" id="IPR019734">
    <property type="entry name" value="TPR_rpt"/>
</dbReference>
<dbReference type="Pfam" id="PF12895">
    <property type="entry name" value="ANAPC3"/>
    <property type="match status" value="1"/>
</dbReference>
<evidence type="ECO:0000256" key="3">
    <source>
        <dbReference type="PROSITE-ProRule" id="PRU00339"/>
    </source>
</evidence>
<dbReference type="EMBL" id="ML978121">
    <property type="protein sequence ID" value="KAF2103785.1"/>
    <property type="molecule type" value="Genomic_DNA"/>
</dbReference>
<dbReference type="PANTHER" id="PTHR12558:SF13">
    <property type="entry name" value="CELL DIVISION CYCLE PROTEIN 27 HOMOLOG"/>
    <property type="match status" value="1"/>
</dbReference>
<keyword evidence="6" id="KW-1185">Reference proteome</keyword>
<dbReference type="GO" id="GO:0007091">
    <property type="term" value="P:metaphase/anaphase transition of mitotic cell cycle"/>
    <property type="evidence" value="ECO:0007669"/>
    <property type="project" value="TreeGrafter"/>
</dbReference>
<name>A0A9P4IR13_9PEZI</name>
<dbReference type="PROSITE" id="PS50293">
    <property type="entry name" value="TPR_REGION"/>
    <property type="match status" value="1"/>
</dbReference>
<dbReference type="Pfam" id="PF13181">
    <property type="entry name" value="TPR_8"/>
    <property type="match status" value="1"/>
</dbReference>
<organism evidence="5 6">
    <name type="scientific">Rhizodiscina lignyota</name>
    <dbReference type="NCBI Taxonomy" id="1504668"/>
    <lineage>
        <taxon>Eukaryota</taxon>
        <taxon>Fungi</taxon>
        <taxon>Dikarya</taxon>
        <taxon>Ascomycota</taxon>
        <taxon>Pezizomycotina</taxon>
        <taxon>Dothideomycetes</taxon>
        <taxon>Pleosporomycetidae</taxon>
        <taxon>Aulographales</taxon>
        <taxon>Rhizodiscinaceae</taxon>
        <taxon>Rhizodiscina</taxon>
    </lineage>
</organism>
<dbReference type="GO" id="GO:0005737">
    <property type="term" value="C:cytoplasm"/>
    <property type="evidence" value="ECO:0007669"/>
    <property type="project" value="TreeGrafter"/>
</dbReference>
<comment type="caution">
    <text evidence="5">The sequence shown here is derived from an EMBL/GenBank/DDBJ whole genome shotgun (WGS) entry which is preliminary data.</text>
</comment>
<dbReference type="PROSITE" id="PS50005">
    <property type="entry name" value="TPR"/>
    <property type="match status" value="5"/>
</dbReference>
<evidence type="ECO:0000313" key="5">
    <source>
        <dbReference type="EMBL" id="KAF2103785.1"/>
    </source>
</evidence>
<evidence type="ECO:0000256" key="1">
    <source>
        <dbReference type="ARBA" id="ARBA00022803"/>
    </source>
</evidence>
<feature type="repeat" description="TPR" evidence="3">
    <location>
        <begin position="571"/>
        <end position="604"/>
    </location>
</feature>
<dbReference type="Pfam" id="PF13174">
    <property type="entry name" value="TPR_6"/>
    <property type="match status" value="1"/>
</dbReference>
<proteinExistence type="inferred from homology"/>
<protein>
    <submittedName>
        <fullName evidence="5">TPR-like protein</fullName>
    </submittedName>
</protein>
<evidence type="ECO:0000256" key="2">
    <source>
        <dbReference type="ARBA" id="ARBA00038210"/>
    </source>
</evidence>
<keyword evidence="1 3" id="KW-0802">TPR repeat</keyword>
<dbReference type="InterPro" id="IPR011990">
    <property type="entry name" value="TPR-like_helical_dom_sf"/>
</dbReference>